<dbReference type="CDD" id="cd13138">
    <property type="entry name" value="MATE_yoeA_like"/>
    <property type="match status" value="1"/>
</dbReference>
<comment type="caution">
    <text evidence="11">The sequence shown here is derived from an EMBL/GenBank/DDBJ whole genome shotgun (WGS) entry which is preliminary data.</text>
</comment>
<name>A0A9D1J6R9_9BACT</name>
<keyword evidence="3" id="KW-0050">Antiport</keyword>
<evidence type="ECO:0000313" key="11">
    <source>
        <dbReference type="EMBL" id="HIR62935.1"/>
    </source>
</evidence>
<evidence type="ECO:0000256" key="9">
    <source>
        <dbReference type="ARBA" id="ARBA00031636"/>
    </source>
</evidence>
<feature type="transmembrane region" description="Helical" evidence="10">
    <location>
        <begin position="417"/>
        <end position="441"/>
    </location>
</feature>
<evidence type="ECO:0000256" key="7">
    <source>
        <dbReference type="ARBA" id="ARBA00023065"/>
    </source>
</evidence>
<dbReference type="GO" id="GO:0005886">
    <property type="term" value="C:plasma membrane"/>
    <property type="evidence" value="ECO:0007669"/>
    <property type="project" value="UniProtKB-SubCell"/>
</dbReference>
<dbReference type="InterPro" id="IPR050222">
    <property type="entry name" value="MATE_MdtK"/>
</dbReference>
<keyword evidence="5 10" id="KW-0812">Transmembrane</keyword>
<keyword evidence="8 10" id="KW-0472">Membrane</keyword>
<feature type="transmembrane region" description="Helical" evidence="10">
    <location>
        <begin position="95"/>
        <end position="116"/>
    </location>
</feature>
<feature type="transmembrane region" description="Helical" evidence="10">
    <location>
        <begin position="388"/>
        <end position="411"/>
    </location>
</feature>
<dbReference type="Proteomes" id="UP000886744">
    <property type="component" value="Unassembled WGS sequence"/>
</dbReference>
<reference evidence="11" key="2">
    <citation type="journal article" date="2021" name="PeerJ">
        <title>Extensive microbial diversity within the chicken gut microbiome revealed by metagenomics and culture.</title>
        <authorList>
            <person name="Gilroy R."/>
            <person name="Ravi A."/>
            <person name="Getino M."/>
            <person name="Pursley I."/>
            <person name="Horton D.L."/>
            <person name="Alikhan N.F."/>
            <person name="Baker D."/>
            <person name="Gharbi K."/>
            <person name="Hall N."/>
            <person name="Watson M."/>
            <person name="Adriaenssens E.M."/>
            <person name="Foster-Nyarko E."/>
            <person name="Jarju S."/>
            <person name="Secka A."/>
            <person name="Antonio M."/>
            <person name="Oren A."/>
            <person name="Chaudhuri R.R."/>
            <person name="La Ragione R."/>
            <person name="Hildebrand F."/>
            <person name="Pallen M.J."/>
        </authorList>
    </citation>
    <scope>NUCLEOTIDE SEQUENCE</scope>
    <source>
        <strain evidence="11">ChiHjej13B12-12457</strain>
    </source>
</reference>
<dbReference type="GO" id="GO:0015297">
    <property type="term" value="F:antiporter activity"/>
    <property type="evidence" value="ECO:0007669"/>
    <property type="project" value="UniProtKB-KW"/>
</dbReference>
<feature type="transmembrane region" description="Helical" evidence="10">
    <location>
        <begin position="365"/>
        <end position="381"/>
    </location>
</feature>
<keyword evidence="6 10" id="KW-1133">Transmembrane helix</keyword>
<evidence type="ECO:0000256" key="1">
    <source>
        <dbReference type="ARBA" id="ARBA00004651"/>
    </source>
</evidence>
<evidence type="ECO:0000256" key="5">
    <source>
        <dbReference type="ARBA" id="ARBA00022692"/>
    </source>
</evidence>
<dbReference type="EMBL" id="DVHI01000069">
    <property type="protein sequence ID" value="HIR62935.1"/>
    <property type="molecule type" value="Genomic_DNA"/>
</dbReference>
<dbReference type="Pfam" id="PF01554">
    <property type="entry name" value="MatE"/>
    <property type="match status" value="2"/>
</dbReference>
<evidence type="ECO:0000256" key="3">
    <source>
        <dbReference type="ARBA" id="ARBA00022449"/>
    </source>
</evidence>
<dbReference type="NCBIfam" id="TIGR00797">
    <property type="entry name" value="matE"/>
    <property type="match status" value="1"/>
</dbReference>
<comment type="subcellular location">
    <subcellularLocation>
        <location evidence="1">Cell membrane</location>
        <topology evidence="1">Multi-pass membrane protein</topology>
    </subcellularLocation>
</comment>
<accession>A0A9D1J6R9</accession>
<feature type="transmembrane region" description="Helical" evidence="10">
    <location>
        <begin position="195"/>
        <end position="216"/>
    </location>
</feature>
<dbReference type="InterPro" id="IPR048279">
    <property type="entry name" value="MdtK-like"/>
</dbReference>
<feature type="transmembrane region" description="Helical" evidence="10">
    <location>
        <begin position="57"/>
        <end position="83"/>
    </location>
</feature>
<dbReference type="GO" id="GO:0006811">
    <property type="term" value="P:monoatomic ion transport"/>
    <property type="evidence" value="ECO:0007669"/>
    <property type="project" value="UniProtKB-KW"/>
</dbReference>
<evidence type="ECO:0000256" key="2">
    <source>
        <dbReference type="ARBA" id="ARBA00022448"/>
    </source>
</evidence>
<feature type="transmembrane region" description="Helical" evidence="10">
    <location>
        <begin position="319"/>
        <end position="345"/>
    </location>
</feature>
<dbReference type="AlphaFoldDB" id="A0A9D1J6R9"/>
<sequence length="451" mass="49025">MTVRTGDLTVGGITSTLLRFTLPMMLGSLMQQCYNIADTLIVGRCIGPDALAAVGSAYSLMTFLISVLLGLAMGSGTVFSMQFGAGNMPGLRRSIYVSLVLISCVTAVLTIVSFVFIDPILRLLQVPEEIYDMLRLYLLIIFGGIPFTFLYNFYAALLRAVGDSVTPLWFLGVSVVLNIGLDLLFIIGFDMGVGGAALATVAAQGMSALGLMVYVLHRRPELRVRREDMKLDGASVREIASFSSLTCVQQSVMNLGILMVQGLVNTFGTAVMAAFAAAVKIDSFAYMPVQELGNAFSTFTAQNYGAGKSARIRRGVRSAFLISVLFSLAVSLLVFLLARPLMLIFVRAEEVEIIRIGVQYLRVEGSFYFGIGILFLLYGYYRAIRMPAMSVVLTVLSLGTRVVLAYVLAAIPSVGVLGIWWSIPIGWALADAVGIAYYLYLRRKNVNLQKQ</sequence>
<evidence type="ECO:0000256" key="10">
    <source>
        <dbReference type="SAM" id="Phobius"/>
    </source>
</evidence>
<dbReference type="InterPro" id="IPR002528">
    <property type="entry name" value="MATE_fam"/>
</dbReference>
<feature type="transmembrane region" description="Helical" evidence="10">
    <location>
        <begin position="168"/>
        <end position="189"/>
    </location>
</feature>
<keyword evidence="2" id="KW-0813">Transport</keyword>
<keyword evidence="4" id="KW-1003">Cell membrane</keyword>
<evidence type="ECO:0000256" key="8">
    <source>
        <dbReference type="ARBA" id="ARBA00023136"/>
    </source>
</evidence>
<evidence type="ECO:0000256" key="4">
    <source>
        <dbReference type="ARBA" id="ARBA00022475"/>
    </source>
</evidence>
<keyword evidence="7" id="KW-0406">Ion transport</keyword>
<organism evidence="11 12">
    <name type="scientific">Candidatus Coprenecus avistercoris</name>
    <dbReference type="NCBI Taxonomy" id="2840730"/>
    <lineage>
        <taxon>Bacteria</taxon>
        <taxon>Pseudomonadati</taxon>
        <taxon>Bacteroidota</taxon>
        <taxon>Bacteroidia</taxon>
        <taxon>Bacteroidales</taxon>
        <taxon>Rikenellaceae</taxon>
        <taxon>Rikenellaceae incertae sedis</taxon>
        <taxon>Candidatus Coprenecus</taxon>
    </lineage>
</organism>
<dbReference type="PANTHER" id="PTHR43298">
    <property type="entry name" value="MULTIDRUG RESISTANCE PROTEIN NORM-RELATED"/>
    <property type="match status" value="1"/>
</dbReference>
<gene>
    <name evidence="11" type="ORF">IAC94_05380</name>
</gene>
<dbReference type="GO" id="GO:0042910">
    <property type="term" value="F:xenobiotic transmembrane transporter activity"/>
    <property type="evidence" value="ECO:0007669"/>
    <property type="project" value="InterPro"/>
</dbReference>
<feature type="transmembrane region" description="Helical" evidence="10">
    <location>
        <begin position="136"/>
        <end position="156"/>
    </location>
</feature>
<dbReference type="PANTHER" id="PTHR43298:SF2">
    <property type="entry name" value="FMN_FAD EXPORTER YEEO-RELATED"/>
    <property type="match status" value="1"/>
</dbReference>
<evidence type="ECO:0000313" key="12">
    <source>
        <dbReference type="Proteomes" id="UP000886744"/>
    </source>
</evidence>
<evidence type="ECO:0000256" key="6">
    <source>
        <dbReference type="ARBA" id="ARBA00022989"/>
    </source>
</evidence>
<proteinExistence type="predicted"/>
<protein>
    <recommendedName>
        <fullName evidence="9">Multidrug-efflux transporter</fullName>
    </recommendedName>
</protein>
<reference evidence="11" key="1">
    <citation type="submission" date="2020-10" db="EMBL/GenBank/DDBJ databases">
        <authorList>
            <person name="Gilroy R."/>
        </authorList>
    </citation>
    <scope>NUCLEOTIDE SEQUENCE</scope>
    <source>
        <strain evidence="11">ChiHjej13B12-12457</strain>
    </source>
</reference>
<dbReference type="PIRSF" id="PIRSF006603">
    <property type="entry name" value="DinF"/>
    <property type="match status" value="1"/>
</dbReference>